<dbReference type="PANTHER" id="PTHR13318">
    <property type="entry name" value="PARTNER OF PAIRED, ISOFORM B-RELATED"/>
    <property type="match status" value="1"/>
</dbReference>
<feature type="compositionally biased region" description="Low complexity" evidence="1">
    <location>
        <begin position="16"/>
        <end position="60"/>
    </location>
</feature>
<feature type="compositionally biased region" description="Polar residues" evidence="1">
    <location>
        <begin position="105"/>
        <end position="115"/>
    </location>
</feature>
<dbReference type="EMBL" id="KN042432">
    <property type="protein sequence ID" value="KFH62463.1"/>
    <property type="molecule type" value="Genomic_DNA"/>
</dbReference>
<dbReference type="Gene3D" id="3.80.10.10">
    <property type="entry name" value="Ribonuclease Inhibitor"/>
    <property type="match status" value="1"/>
</dbReference>
<dbReference type="InterPro" id="IPR006553">
    <property type="entry name" value="Leu-rich_rpt_Cys-con_subtyp"/>
</dbReference>
<dbReference type="Proteomes" id="UP000243308">
    <property type="component" value="Unassembled WGS sequence"/>
</dbReference>
<reference evidence="2 3" key="1">
    <citation type="submission" date="2011-02" db="EMBL/GenBank/DDBJ databases">
        <title>The Genome Sequence of Mortierella verticillata NRRL 6337.</title>
        <authorList>
            <consortium name="The Broad Institute Genome Sequencing Platform"/>
            <person name="Russ C."/>
            <person name="Cuomo C."/>
            <person name="Burger G."/>
            <person name="Gray M.W."/>
            <person name="Holland P.W.H."/>
            <person name="King N."/>
            <person name="Lang F.B.F."/>
            <person name="Roger A.J."/>
            <person name="Ruiz-Trillo I."/>
            <person name="Young S.K."/>
            <person name="Zeng Q."/>
            <person name="Gargeya S."/>
            <person name="Alvarado L."/>
            <person name="Berlin A."/>
            <person name="Chapman S.B."/>
            <person name="Chen Z."/>
            <person name="Freedman E."/>
            <person name="Gellesch M."/>
            <person name="Goldberg J."/>
            <person name="Griggs A."/>
            <person name="Gujja S."/>
            <person name="Heilman E."/>
            <person name="Heiman D."/>
            <person name="Howarth C."/>
            <person name="Mehta T."/>
            <person name="Neiman D."/>
            <person name="Pearson M."/>
            <person name="Roberts A."/>
            <person name="Saif S."/>
            <person name="Shea T."/>
            <person name="Shenoy N."/>
            <person name="Sisk P."/>
            <person name="Stolte C."/>
            <person name="Sykes S."/>
            <person name="White J."/>
            <person name="Yandava C."/>
            <person name="Haas B."/>
            <person name="Nusbaum C."/>
            <person name="Birren B."/>
        </authorList>
    </citation>
    <scope>NUCLEOTIDE SEQUENCE [LARGE SCALE GENOMIC DNA]</scope>
    <source>
        <strain evidence="2 3">NRRL 6337</strain>
    </source>
</reference>
<dbReference type="PANTHER" id="PTHR13318:SF95">
    <property type="entry name" value="F-BOX PROTEIN YLR352W"/>
    <property type="match status" value="1"/>
</dbReference>
<organism evidence="2 3">
    <name type="scientific">Podila verticillata NRRL 6337</name>
    <dbReference type="NCBI Taxonomy" id="1069443"/>
    <lineage>
        <taxon>Eukaryota</taxon>
        <taxon>Fungi</taxon>
        <taxon>Fungi incertae sedis</taxon>
        <taxon>Mucoromycota</taxon>
        <taxon>Mortierellomycotina</taxon>
        <taxon>Mortierellomycetes</taxon>
        <taxon>Mortierellales</taxon>
        <taxon>Mortierellaceae</taxon>
        <taxon>Podila</taxon>
    </lineage>
</organism>
<evidence type="ECO:0000313" key="2">
    <source>
        <dbReference type="EMBL" id="KFH62463.1"/>
    </source>
</evidence>
<gene>
    <name evidence="2" type="ORF">MVEG_11672</name>
</gene>
<dbReference type="AlphaFoldDB" id="A0A086TKI6"/>
<accession>A0A086TKI6</accession>
<protein>
    <recommendedName>
        <fullName evidence="4">F-box domain-containing protein</fullName>
    </recommendedName>
</protein>
<dbReference type="InterPro" id="IPR032675">
    <property type="entry name" value="LRR_dom_sf"/>
</dbReference>
<dbReference type="OrthoDB" id="550575at2759"/>
<feature type="region of interest" description="Disordered" evidence="1">
    <location>
        <begin position="16"/>
        <end position="68"/>
    </location>
</feature>
<name>A0A086TKI6_9FUNG</name>
<evidence type="ECO:0000256" key="1">
    <source>
        <dbReference type="SAM" id="MobiDB-lite"/>
    </source>
</evidence>
<dbReference type="SMART" id="SM00367">
    <property type="entry name" value="LRR_CC"/>
    <property type="match status" value="4"/>
</dbReference>
<dbReference type="GO" id="GO:0019005">
    <property type="term" value="C:SCF ubiquitin ligase complex"/>
    <property type="evidence" value="ECO:0007669"/>
    <property type="project" value="TreeGrafter"/>
</dbReference>
<feature type="compositionally biased region" description="Polar residues" evidence="1">
    <location>
        <begin position="525"/>
        <end position="534"/>
    </location>
</feature>
<feature type="region of interest" description="Disordered" evidence="1">
    <location>
        <begin position="367"/>
        <end position="392"/>
    </location>
</feature>
<sequence>MAMLHVPQTSLALLSSYSSGSGTASSSSSKSPLFSKPAPSLSSTLTTTATTSSSTPQRTTPKPPTPAADTALAIPELLQHILFCLDFIELAAHDTLLNPPKSGHQRSAGSGTRPSSKPRLGTALRACSLVSKFWHLACAPVLWRRVTYSKSNMAMVARAPSYLISSTPQVFGRFLPGLVKNAPFIRHLKPWPGFLDRDLDLIGVYCGATLETLDLAFTRWGGIQGGKTGATHRQESPRYMSLATTESLIELLPLLKRLKSLTLDSTIGLNMVRVLTYLTDLYSDKNNNDDESHELPETSTHSRWRPLTRVDMDSVQNLDENVFMAFLEACCTRQPVLKDKDFYVNTTPAYIRSISMRRNDLHSFTFDFPKSRSPPPASQPAGLPAQTSVPTQDPAPQLLLEELALDETGLTDLGLINLSGLCPWLRDLSIMNNTRLTCEGLEALGSHCPQLEKINLEGCTSIREWGFEAFFGQCQKLKDLRLSNTNVTDSAIFNLLGSNEDRTSASGTPTPSRPSSPFGSRPSSEMGSRPSSPLGSRHSLKAELIRSLCLSRCPLISDDSANAVLARCSNLRILDISLNPCLNVANLFWHNTDSLHCKDTQHFVRSRSGTIDGSCHSHGRLYWACSQSLQVLNISSISYSMRTQPVAVKQSTNGASRAHSRQGSVSSAFVPYSALYNQLQQLSGLQSLTMGSTDFVLDLYHDPEVSWSATASATIPSYSHGLVRVCQSLQRLQVFTLTKIDPLSSTLVGFRELRWMIQNMSSPSIRQLCVGQGVGLAVGFGNSLLESNRRSKSTRSDSLVFSIQDRMGKMDQVDRDMDNSEAFMAWCRIARPNLSIKVLEW</sequence>
<feature type="region of interest" description="Disordered" evidence="1">
    <location>
        <begin position="99"/>
        <end position="119"/>
    </location>
</feature>
<dbReference type="GO" id="GO:0031146">
    <property type="term" value="P:SCF-dependent proteasomal ubiquitin-dependent protein catabolic process"/>
    <property type="evidence" value="ECO:0007669"/>
    <property type="project" value="TreeGrafter"/>
</dbReference>
<feature type="region of interest" description="Disordered" evidence="1">
    <location>
        <begin position="499"/>
        <end position="537"/>
    </location>
</feature>
<keyword evidence="3" id="KW-1185">Reference proteome</keyword>
<evidence type="ECO:0000313" key="3">
    <source>
        <dbReference type="Proteomes" id="UP000243308"/>
    </source>
</evidence>
<dbReference type="SUPFAM" id="SSF52047">
    <property type="entry name" value="RNI-like"/>
    <property type="match status" value="1"/>
</dbReference>
<proteinExistence type="predicted"/>
<evidence type="ECO:0008006" key="4">
    <source>
        <dbReference type="Google" id="ProtNLM"/>
    </source>
</evidence>
<feature type="compositionally biased region" description="Low complexity" evidence="1">
    <location>
        <begin position="504"/>
        <end position="524"/>
    </location>
</feature>